<feature type="transmembrane region" description="Helical" evidence="10">
    <location>
        <begin position="352"/>
        <end position="370"/>
    </location>
</feature>
<evidence type="ECO:0000256" key="9">
    <source>
        <dbReference type="SAM" id="MobiDB-lite"/>
    </source>
</evidence>
<comment type="subcellular location">
    <subcellularLocation>
        <location evidence="1">Membrane</location>
        <topology evidence="1">Multi-pass membrane protein</topology>
    </subcellularLocation>
</comment>
<keyword evidence="7 10" id="KW-0472">Membrane</keyword>
<protein>
    <submittedName>
        <fullName evidence="11">Sodium:solute symporter</fullName>
    </submittedName>
</protein>
<feature type="transmembrane region" description="Helical" evidence="10">
    <location>
        <begin position="219"/>
        <end position="237"/>
    </location>
</feature>
<dbReference type="PROSITE" id="PS00456">
    <property type="entry name" value="NA_SOLUT_SYMP_1"/>
    <property type="match status" value="1"/>
</dbReference>
<comment type="similarity">
    <text evidence="2 8">Belongs to the sodium:solute symporter (SSF) (TC 2.A.21) family.</text>
</comment>
<dbReference type="InterPro" id="IPR001734">
    <property type="entry name" value="Na/solute_symporter"/>
</dbReference>
<dbReference type="Gene3D" id="1.20.1730.10">
    <property type="entry name" value="Sodium/glucose cotransporter"/>
    <property type="match status" value="1"/>
</dbReference>
<feature type="region of interest" description="Disordered" evidence="9">
    <location>
        <begin position="523"/>
        <end position="556"/>
    </location>
</feature>
<dbReference type="InterPro" id="IPR018212">
    <property type="entry name" value="Na/solute_symporter_CS"/>
</dbReference>
<dbReference type="Pfam" id="PF00474">
    <property type="entry name" value="SSF"/>
    <property type="match status" value="1"/>
</dbReference>
<dbReference type="GO" id="GO:0005886">
    <property type="term" value="C:plasma membrane"/>
    <property type="evidence" value="ECO:0007669"/>
    <property type="project" value="TreeGrafter"/>
</dbReference>
<proteinExistence type="inferred from homology"/>
<feature type="transmembrane region" description="Helical" evidence="10">
    <location>
        <begin position="258"/>
        <end position="282"/>
    </location>
</feature>
<dbReference type="PANTHER" id="PTHR48086:SF7">
    <property type="entry name" value="SODIUM-SOLUTE SYMPORTER-RELATED"/>
    <property type="match status" value="1"/>
</dbReference>
<gene>
    <name evidence="11" type="ORF">N866_14585</name>
</gene>
<dbReference type="GO" id="GO:0046942">
    <property type="term" value="P:carboxylic acid transport"/>
    <property type="evidence" value="ECO:0007669"/>
    <property type="project" value="UniProtKB-ARBA"/>
</dbReference>
<evidence type="ECO:0000313" key="11">
    <source>
        <dbReference type="EMBL" id="EYR64173.1"/>
    </source>
</evidence>
<evidence type="ECO:0000256" key="10">
    <source>
        <dbReference type="SAM" id="Phobius"/>
    </source>
</evidence>
<feature type="transmembrane region" description="Helical" evidence="10">
    <location>
        <begin position="179"/>
        <end position="199"/>
    </location>
</feature>
<feature type="transmembrane region" description="Helical" evidence="10">
    <location>
        <begin position="6"/>
        <end position="23"/>
    </location>
</feature>
<evidence type="ECO:0000256" key="8">
    <source>
        <dbReference type="RuleBase" id="RU362091"/>
    </source>
</evidence>
<keyword evidence="6 10" id="KW-1133">Transmembrane helix</keyword>
<dbReference type="InterPro" id="IPR050277">
    <property type="entry name" value="Sodium:Solute_Symporter"/>
</dbReference>
<reference evidence="11 12" key="1">
    <citation type="submission" date="2014-01" db="EMBL/GenBank/DDBJ databases">
        <title>Actinotalea ferrariae CF5-4.</title>
        <authorList>
            <person name="Chen F."/>
            <person name="Li Y."/>
            <person name="Wang G."/>
        </authorList>
    </citation>
    <scope>NUCLEOTIDE SEQUENCE [LARGE SCALE GENOMIC DNA]</scope>
    <source>
        <strain evidence="11 12">CF5-4</strain>
    </source>
</reference>
<feature type="transmembrane region" description="Helical" evidence="10">
    <location>
        <begin position="469"/>
        <end position="491"/>
    </location>
</feature>
<evidence type="ECO:0000256" key="5">
    <source>
        <dbReference type="ARBA" id="ARBA00022692"/>
    </source>
</evidence>
<keyword evidence="5 10" id="KW-0812">Transmembrane</keyword>
<feature type="compositionally biased region" description="Polar residues" evidence="9">
    <location>
        <begin position="536"/>
        <end position="556"/>
    </location>
</feature>
<feature type="transmembrane region" description="Helical" evidence="10">
    <location>
        <begin position="118"/>
        <end position="139"/>
    </location>
</feature>
<dbReference type="EMBL" id="AXCW01000043">
    <property type="protein sequence ID" value="EYR64173.1"/>
    <property type="molecule type" value="Genomic_DNA"/>
</dbReference>
<keyword evidence="4" id="KW-1003">Cell membrane</keyword>
<feature type="transmembrane region" description="Helical" evidence="10">
    <location>
        <begin position="376"/>
        <end position="400"/>
    </location>
</feature>
<dbReference type="PROSITE" id="PS50283">
    <property type="entry name" value="NA_SOLUT_SYMP_3"/>
    <property type="match status" value="1"/>
</dbReference>
<dbReference type="GO" id="GO:0022857">
    <property type="term" value="F:transmembrane transporter activity"/>
    <property type="evidence" value="ECO:0007669"/>
    <property type="project" value="InterPro"/>
</dbReference>
<feature type="transmembrane region" description="Helical" evidence="10">
    <location>
        <begin position="75"/>
        <end position="97"/>
    </location>
</feature>
<dbReference type="Proteomes" id="UP000019753">
    <property type="component" value="Unassembled WGS sequence"/>
</dbReference>
<accession>A0A021VSS2</accession>
<feature type="transmembrane region" description="Helical" evidence="10">
    <location>
        <begin position="497"/>
        <end position="516"/>
    </location>
</feature>
<name>A0A021VSS2_9CELL</name>
<feature type="transmembrane region" description="Helical" evidence="10">
    <location>
        <begin position="288"/>
        <end position="311"/>
    </location>
</feature>
<evidence type="ECO:0000256" key="6">
    <source>
        <dbReference type="ARBA" id="ARBA00022989"/>
    </source>
</evidence>
<dbReference type="PANTHER" id="PTHR48086">
    <property type="entry name" value="SODIUM/PROLINE SYMPORTER-RELATED"/>
    <property type="match status" value="1"/>
</dbReference>
<organism evidence="11 12">
    <name type="scientific">Actinotalea ferrariae CF5-4</name>
    <dbReference type="NCBI Taxonomy" id="948458"/>
    <lineage>
        <taxon>Bacteria</taxon>
        <taxon>Bacillati</taxon>
        <taxon>Actinomycetota</taxon>
        <taxon>Actinomycetes</taxon>
        <taxon>Micrococcales</taxon>
        <taxon>Cellulomonadaceae</taxon>
        <taxon>Actinotalea</taxon>
    </lineage>
</organism>
<evidence type="ECO:0000313" key="12">
    <source>
        <dbReference type="Proteomes" id="UP000019753"/>
    </source>
</evidence>
<evidence type="ECO:0000256" key="1">
    <source>
        <dbReference type="ARBA" id="ARBA00004141"/>
    </source>
</evidence>
<dbReference type="InterPro" id="IPR038377">
    <property type="entry name" value="Na/Glc_symporter_sf"/>
</dbReference>
<evidence type="ECO:0000256" key="2">
    <source>
        <dbReference type="ARBA" id="ARBA00006434"/>
    </source>
</evidence>
<keyword evidence="12" id="KW-1185">Reference proteome</keyword>
<evidence type="ECO:0000256" key="7">
    <source>
        <dbReference type="ARBA" id="ARBA00023136"/>
    </source>
</evidence>
<feature type="transmembrane region" description="Helical" evidence="10">
    <location>
        <begin position="407"/>
        <end position="425"/>
    </location>
</feature>
<keyword evidence="3" id="KW-0813">Transport</keyword>
<feature type="transmembrane region" description="Helical" evidence="10">
    <location>
        <begin position="44"/>
        <end position="63"/>
    </location>
</feature>
<feature type="transmembrane region" description="Helical" evidence="10">
    <location>
        <begin position="437"/>
        <end position="457"/>
    </location>
</feature>
<dbReference type="AlphaFoldDB" id="A0A021VSS2"/>
<evidence type="ECO:0000256" key="4">
    <source>
        <dbReference type="ARBA" id="ARBA00022475"/>
    </source>
</evidence>
<dbReference type="RefSeq" id="WP_052022467.1">
    <property type="nucleotide sequence ID" value="NZ_AXCW01000043.1"/>
</dbReference>
<feature type="transmembrane region" description="Helical" evidence="10">
    <location>
        <begin position="145"/>
        <end position="167"/>
    </location>
</feature>
<comment type="caution">
    <text evidence="11">The sequence shown here is derived from an EMBL/GenBank/DDBJ whole genome shotgun (WGS) entry which is preliminary data.</text>
</comment>
<sequence length="556" mass="55889">MSAAGAWTVGLALAWTVFLVGLGRRTSPGAGADGYFVGGRGVTPVALAASVTALFGGSSFIAISELAYRSGVPALWYGVAVVLQVVLIALVLVGPLHRRLVVTVSGLVGDRYGRAARAVAGLITGVTFPMWSVATAIAFASALHALLGVPIGVAVVLTALLLLAYVWVGGMRSLIVTQVANALAIGVMAVVGLVAVLRAPGPAALAAAVTAPPPGTGTVGLPLVLAWFGTFVVNVLLAQATFQMAMSCRSARAGRDGLLGAAALVLPLAVVGTVLGVAAALVVPGERLGLVAVAQFVAGAVPAPVAGLFFLGIWACALGWGAPCQFSGATSLGRDVGRALRPVASEDDVVRWTRRALVGLTVLMVGFALLRTEQSAWWNVLAWTLRNGATLAPVLAALLWPLATRGAVLAALGAGFGSGLVWYQLGGWEPASFHLGIHPVWVGMSANLTVLVVVTLAQRRPPLVRAVAARPAATTLAGAGVVVTALLVARWDVVHPVGLAGPGVLVALGLLGAAVVRAVPGEPPTVPGARPPAVAGTTTPPSTSVDRAVTTPGSAS</sequence>
<evidence type="ECO:0000256" key="3">
    <source>
        <dbReference type="ARBA" id="ARBA00022448"/>
    </source>
</evidence>
<dbReference type="OrthoDB" id="9789704at2"/>